<dbReference type="InterPro" id="IPR043502">
    <property type="entry name" value="DNA/RNA_pol_sf"/>
</dbReference>
<accession>A0A292YFE9</accession>
<evidence type="ECO:0000256" key="2">
    <source>
        <dbReference type="ARBA" id="ARBA00022457"/>
    </source>
</evidence>
<dbReference type="Gene3D" id="3.40.1170.60">
    <property type="match status" value="1"/>
</dbReference>
<reference evidence="5 6" key="1">
    <citation type="journal article" date="2017" name="Syst. Appl. Microbiol.">
        <title>Lebetimonas natsushimae sp. nov., a novel strictly anaerobic, moderately thermophilic chemoautotroph isolated from a deep-sea hydrothermal vent polychaete nest in the Mid-Okinawa Trough.</title>
        <authorList>
            <person name="Nagata R."/>
            <person name="Takaki Y."/>
            <person name="Tame A."/>
            <person name="Nunoura T."/>
            <person name="Muto H."/>
            <person name="Mino S."/>
            <person name="Sawayama S."/>
            <person name="Takai K."/>
            <person name="Nakagawa S."/>
        </authorList>
    </citation>
    <scope>NUCLEOTIDE SEQUENCE [LARGE SCALE GENOMIC DNA]</scope>
    <source>
        <strain evidence="5 6">HS1857</strain>
    </source>
</reference>
<dbReference type="InterPro" id="IPR024728">
    <property type="entry name" value="PolY_HhH_motif"/>
</dbReference>
<dbReference type="AlphaFoldDB" id="A0A292YFE9"/>
<keyword evidence="5" id="KW-0808">Transferase</keyword>
<dbReference type="PROSITE" id="PS50173">
    <property type="entry name" value="UMUC"/>
    <property type="match status" value="1"/>
</dbReference>
<dbReference type="PANTHER" id="PTHR11076">
    <property type="entry name" value="DNA REPAIR POLYMERASE UMUC / TRANSFERASE FAMILY MEMBER"/>
    <property type="match status" value="1"/>
</dbReference>
<dbReference type="InterPro" id="IPR043128">
    <property type="entry name" value="Rev_trsase/Diguanyl_cyclase"/>
</dbReference>
<dbReference type="GO" id="GO:0005829">
    <property type="term" value="C:cytosol"/>
    <property type="evidence" value="ECO:0007669"/>
    <property type="project" value="TreeGrafter"/>
</dbReference>
<dbReference type="EMBL" id="BDME01000002">
    <property type="protein sequence ID" value="GAX87956.1"/>
    <property type="molecule type" value="Genomic_DNA"/>
</dbReference>
<dbReference type="GO" id="GO:0009432">
    <property type="term" value="P:SOS response"/>
    <property type="evidence" value="ECO:0007669"/>
    <property type="project" value="TreeGrafter"/>
</dbReference>
<dbReference type="Pfam" id="PF11798">
    <property type="entry name" value="IMS_HHH"/>
    <property type="match status" value="1"/>
</dbReference>
<dbReference type="InterPro" id="IPR022880">
    <property type="entry name" value="DNApol_IV"/>
</dbReference>
<dbReference type="Gene3D" id="3.30.70.270">
    <property type="match status" value="1"/>
</dbReference>
<evidence type="ECO:0000313" key="5">
    <source>
        <dbReference type="EMBL" id="GAX87956.1"/>
    </source>
</evidence>
<keyword evidence="3" id="KW-0239">DNA-directed DNA polymerase</keyword>
<organism evidence="5 6">
    <name type="scientific">Lebetimonas natsushimae</name>
    <dbReference type="NCBI Taxonomy" id="1936991"/>
    <lineage>
        <taxon>Bacteria</taxon>
        <taxon>Pseudomonadati</taxon>
        <taxon>Campylobacterota</taxon>
        <taxon>Epsilonproteobacteria</taxon>
        <taxon>Nautiliales</taxon>
        <taxon>Nautiliaceae</taxon>
        <taxon>Lebetimonas</taxon>
    </lineage>
</organism>
<dbReference type="OrthoDB" id="9808813at2"/>
<feature type="domain" description="UmuC" evidence="4">
    <location>
        <begin position="2"/>
        <end position="219"/>
    </location>
</feature>
<dbReference type="InterPro" id="IPR050116">
    <property type="entry name" value="DNA_polymerase-Y"/>
</dbReference>
<dbReference type="SUPFAM" id="SSF56672">
    <property type="entry name" value="DNA/RNA polymerases"/>
    <property type="match status" value="1"/>
</dbReference>
<gene>
    <name evidence="5" type="ORF">LNAT_P1253</name>
</gene>
<dbReference type="CDD" id="cd03586">
    <property type="entry name" value="PolY_Pol_IV_kappa"/>
    <property type="match status" value="1"/>
</dbReference>
<keyword evidence="6" id="KW-1185">Reference proteome</keyword>
<evidence type="ECO:0000256" key="3">
    <source>
        <dbReference type="ARBA" id="ARBA00022932"/>
    </source>
</evidence>
<dbReference type="Gene3D" id="1.10.150.20">
    <property type="entry name" value="5' to 3' exonuclease, C-terminal subdomain"/>
    <property type="match status" value="1"/>
</dbReference>
<evidence type="ECO:0000313" key="6">
    <source>
        <dbReference type="Proteomes" id="UP000217944"/>
    </source>
</evidence>
<dbReference type="GO" id="GO:0042276">
    <property type="term" value="P:error-prone translesion synthesis"/>
    <property type="evidence" value="ECO:0007669"/>
    <property type="project" value="TreeGrafter"/>
</dbReference>
<dbReference type="EC" id="2.7.7.7" evidence="5"/>
<keyword evidence="2" id="KW-0515">Mutator protein</keyword>
<dbReference type="GO" id="GO:0006281">
    <property type="term" value="P:DNA repair"/>
    <property type="evidence" value="ECO:0007669"/>
    <property type="project" value="InterPro"/>
</dbReference>
<evidence type="ECO:0000256" key="1">
    <source>
        <dbReference type="ARBA" id="ARBA00010945"/>
    </source>
</evidence>
<evidence type="ECO:0000259" key="4">
    <source>
        <dbReference type="PROSITE" id="PS50173"/>
    </source>
</evidence>
<dbReference type="PANTHER" id="PTHR11076:SF33">
    <property type="entry name" value="DNA POLYMERASE KAPPA"/>
    <property type="match status" value="1"/>
</dbReference>
<dbReference type="InterPro" id="IPR001126">
    <property type="entry name" value="UmuC"/>
</dbReference>
<proteinExistence type="inferred from homology"/>
<dbReference type="GO" id="GO:0003887">
    <property type="term" value="F:DNA-directed DNA polymerase activity"/>
    <property type="evidence" value="ECO:0007669"/>
    <property type="project" value="UniProtKB-EC"/>
</dbReference>
<sequence length="411" mass="47996">MKIHLDLDAFFVAAHRSVDSSLLNKPCVVVKRNDKEIFSEKAKIYNLNKGAFTSEIIVSEKKPDKSYFLENGRIRGIIVTASYEARKFGIKTGMTLKEALSIYPDLEVILPDYKLYHLLSYKLKLFLKRKIPVVEQYSIDEFFGDLEGWVEKNDMEKFLKNLQKDIYEKFRLPISIGAAKSKWIAKLATNYAKPYGIKIVRNIDEFIENIPIEKFPGIGKKIEKRLKEKGIITLGDVKKSKEYFYSWGKNGVVLYNRVCGRDNEEVKEKETRKSIGISRRFDPIYDRSEAVRRVEILCRYLAFLITKNRLNPTLYYLKIKYKYSKSQKAHVRVERIFNEFLLKEIMVMLFYRADSEDDYIISLSLSVARFKKVSNLFDYKVDKKLESLNKAIYKLRSKFGLSAIVTGGEKI</sequence>
<protein>
    <submittedName>
        <fullName evidence="5">DNA polymerase IV</fullName>
        <ecNumber evidence="5">2.7.7.7</ecNumber>
    </submittedName>
</protein>
<name>A0A292YFE9_9BACT</name>
<keyword evidence="5" id="KW-0548">Nucleotidyltransferase</keyword>
<dbReference type="RefSeq" id="WP_096259529.1">
    <property type="nucleotide sequence ID" value="NZ_BDME01000002.1"/>
</dbReference>
<comment type="caution">
    <text evidence="5">The sequence shown here is derived from an EMBL/GenBank/DDBJ whole genome shotgun (WGS) entry which is preliminary data.</text>
</comment>
<dbReference type="Pfam" id="PF00817">
    <property type="entry name" value="IMS"/>
    <property type="match status" value="1"/>
</dbReference>
<comment type="similarity">
    <text evidence="1">Belongs to the DNA polymerase type-Y family.</text>
</comment>
<dbReference type="Proteomes" id="UP000217944">
    <property type="component" value="Unassembled WGS sequence"/>
</dbReference>